<dbReference type="InterPro" id="IPR011545">
    <property type="entry name" value="DEAD/DEAH_box_helicase_dom"/>
</dbReference>
<evidence type="ECO:0000259" key="1">
    <source>
        <dbReference type="Pfam" id="PF00270"/>
    </source>
</evidence>
<keyword evidence="3" id="KW-1185">Reference proteome</keyword>
<dbReference type="GO" id="GO:0043138">
    <property type="term" value="F:3'-5' DNA helicase activity"/>
    <property type="evidence" value="ECO:0007669"/>
    <property type="project" value="UniProtKB-EC"/>
</dbReference>
<comment type="caution">
    <text evidence="2">The sequence shown here is derived from an EMBL/GenBank/DDBJ whole genome shotgun (WGS) entry which is preliminary data.</text>
</comment>
<gene>
    <name evidence="2" type="ORF">Clacol_006581</name>
</gene>
<dbReference type="Gene3D" id="3.40.50.300">
    <property type="entry name" value="P-loop containing nucleotide triphosphate hydrolases"/>
    <property type="match status" value="3"/>
</dbReference>
<dbReference type="SUPFAM" id="SSF52540">
    <property type="entry name" value="P-loop containing nucleoside triphosphate hydrolases"/>
    <property type="match status" value="2"/>
</dbReference>
<evidence type="ECO:0000313" key="2">
    <source>
        <dbReference type="EMBL" id="GJJ12340.1"/>
    </source>
</evidence>
<name>A0AAV5AK63_9AGAM</name>
<feature type="domain" description="DEAD/DEAH-box helicase" evidence="1">
    <location>
        <begin position="5"/>
        <end position="135"/>
    </location>
</feature>
<dbReference type="PANTHER" id="PTHR47835">
    <property type="entry name" value="HFM1, ATP DEPENDENT DNA HELICASE HOMOLOG"/>
    <property type="match status" value="1"/>
</dbReference>
<sequence>MNSFKAPTGSGKTVLFELAIVRLLSEKKGDELKCVYMAPTKVPCTLFRDISRLDSKVQRCELTGDTVEFNTTALREAKGSTIIYEGETTATFYLKSVHILNDTRGSTLEVVTSRMKGRNSLRFVVVSATVPNINDVAEWIGNESCTGPASVFTVDSEISIALVDYPGTVATAETLMKEYVKLLETKQHVPWVKPRPIDTLFVDQKLQTLALYGIGVHHAGLGLEDRRLVEKLFLEKVIQVVVATSTLAVGVNLRA</sequence>
<accession>A0AAV5AK63</accession>
<dbReference type="InterPro" id="IPR052247">
    <property type="entry name" value="Meiotic_Crossover_Helicase"/>
</dbReference>
<proteinExistence type="predicted"/>
<dbReference type="AlphaFoldDB" id="A0AAV5AK63"/>
<dbReference type="Pfam" id="PF00270">
    <property type="entry name" value="DEAD"/>
    <property type="match status" value="1"/>
</dbReference>
<organism evidence="2 3">
    <name type="scientific">Clathrus columnatus</name>
    <dbReference type="NCBI Taxonomy" id="1419009"/>
    <lineage>
        <taxon>Eukaryota</taxon>
        <taxon>Fungi</taxon>
        <taxon>Dikarya</taxon>
        <taxon>Basidiomycota</taxon>
        <taxon>Agaricomycotina</taxon>
        <taxon>Agaricomycetes</taxon>
        <taxon>Phallomycetidae</taxon>
        <taxon>Phallales</taxon>
        <taxon>Clathraceae</taxon>
        <taxon>Clathrus</taxon>
    </lineage>
</organism>
<evidence type="ECO:0000313" key="3">
    <source>
        <dbReference type="Proteomes" id="UP001050691"/>
    </source>
</evidence>
<protein>
    <recommendedName>
        <fullName evidence="1">DEAD/DEAH-box helicase domain-containing protein</fullName>
    </recommendedName>
</protein>
<dbReference type="GO" id="GO:0005524">
    <property type="term" value="F:ATP binding"/>
    <property type="evidence" value="ECO:0007669"/>
    <property type="project" value="InterPro"/>
</dbReference>
<dbReference type="EMBL" id="BPWL01000007">
    <property type="protein sequence ID" value="GJJ12340.1"/>
    <property type="molecule type" value="Genomic_DNA"/>
</dbReference>
<dbReference type="GO" id="GO:0016787">
    <property type="term" value="F:hydrolase activity"/>
    <property type="evidence" value="ECO:0007669"/>
    <property type="project" value="UniProtKB-KW"/>
</dbReference>
<dbReference type="InterPro" id="IPR027417">
    <property type="entry name" value="P-loop_NTPase"/>
</dbReference>
<dbReference type="Proteomes" id="UP001050691">
    <property type="component" value="Unassembled WGS sequence"/>
</dbReference>
<reference evidence="2" key="1">
    <citation type="submission" date="2021-10" db="EMBL/GenBank/DDBJ databases">
        <title>De novo Genome Assembly of Clathrus columnatus (Basidiomycota, Fungi) Using Illumina and Nanopore Sequence Data.</title>
        <authorList>
            <person name="Ogiso-Tanaka E."/>
            <person name="Itagaki H."/>
            <person name="Hosoya T."/>
            <person name="Hosaka K."/>
        </authorList>
    </citation>
    <scope>NUCLEOTIDE SEQUENCE</scope>
    <source>
        <strain evidence="2">MO-923</strain>
    </source>
</reference>
<dbReference type="PANTHER" id="PTHR47835:SF3">
    <property type="entry name" value="HELICASE FOR MEIOSIS 1"/>
    <property type="match status" value="1"/>
</dbReference>
<dbReference type="GO" id="GO:0003676">
    <property type="term" value="F:nucleic acid binding"/>
    <property type="evidence" value="ECO:0007669"/>
    <property type="project" value="InterPro"/>
</dbReference>